<evidence type="ECO:0000313" key="2">
    <source>
        <dbReference type="Proteomes" id="UP000327026"/>
    </source>
</evidence>
<accession>A0A5J6TNY5</accession>
<dbReference type="GeneID" id="64871742"/>
<reference evidence="1 2" key="1">
    <citation type="submission" date="2019-07" db="EMBL/GenBank/DDBJ databases">
        <authorList>
            <person name="Garlena R.A."/>
            <person name="Russell D.A."/>
            <person name="Pope W.H."/>
            <person name="Jacobs-Sera D."/>
            <person name="Hatfull G.F."/>
        </authorList>
    </citation>
    <scope>NUCLEOTIDE SEQUENCE [LARGE SCALE GENOMIC DNA]</scope>
</reference>
<name>A0A5J6TNY5_9CAUD</name>
<dbReference type="KEGG" id="vg:64871742"/>
<organism evidence="1 2">
    <name type="scientific">Mycobacterium phage Anthony</name>
    <dbReference type="NCBI Taxonomy" id="2599857"/>
    <lineage>
        <taxon>Viruses</taxon>
        <taxon>Duplodnaviria</taxon>
        <taxon>Heunggongvirae</taxon>
        <taxon>Uroviricota</taxon>
        <taxon>Caudoviricetes</taxon>
        <taxon>Anthonyvirus</taxon>
        <taxon>Anthonyvirus anthony</taxon>
    </lineage>
</organism>
<protein>
    <submittedName>
        <fullName evidence="1">Uncharacterized protein</fullName>
    </submittedName>
</protein>
<dbReference type="Proteomes" id="UP000327026">
    <property type="component" value="Segment"/>
</dbReference>
<sequence length="140" mass="15722">MPLTSVARALGDTEVEPETLASHPSWLFAQKVTVPTREPGLSVTVLVCCRSIGVKDTDKWYAPVAEEILHAPRLDVLMKETRPDPFMRFGQHRSDVYLISPVSDRIPQLNMSLAALKEFVFTDYKKHVDIQGTHDLSESC</sequence>
<dbReference type="EMBL" id="MN234188">
    <property type="protein sequence ID" value="QFG10442.1"/>
    <property type="molecule type" value="Genomic_DNA"/>
</dbReference>
<gene>
    <name evidence="1" type="primary">72</name>
    <name evidence="1" type="ORF">PBI_ANTHONY_72</name>
</gene>
<dbReference type="RefSeq" id="YP_010062108.1">
    <property type="nucleotide sequence ID" value="NC_054790.1"/>
</dbReference>
<proteinExistence type="predicted"/>
<evidence type="ECO:0000313" key="1">
    <source>
        <dbReference type="EMBL" id="QFG10442.1"/>
    </source>
</evidence>
<keyword evidence="2" id="KW-1185">Reference proteome</keyword>